<dbReference type="RefSeq" id="WP_092813042.1">
    <property type="nucleotide sequence ID" value="NZ_FMVW01000005.1"/>
</dbReference>
<evidence type="ECO:0000256" key="9">
    <source>
        <dbReference type="RuleBase" id="RU366031"/>
    </source>
</evidence>
<comment type="function">
    <text evidence="6 9">Catalyzes cyclization of the linear tetrapyrrole, hydroxymethylbilane, to the macrocyclic uroporphyrinogen III.</text>
</comment>
<evidence type="ECO:0000256" key="8">
    <source>
        <dbReference type="ARBA" id="ARBA00048617"/>
    </source>
</evidence>
<dbReference type="Pfam" id="PF02602">
    <property type="entry name" value="HEM4"/>
    <property type="match status" value="1"/>
</dbReference>
<evidence type="ECO:0000259" key="10">
    <source>
        <dbReference type="Pfam" id="PF02602"/>
    </source>
</evidence>
<comment type="pathway">
    <text evidence="1 9">Porphyrin-containing compound metabolism; protoporphyrin-IX biosynthesis; coproporphyrinogen-III from 5-aminolevulinate: step 3/4.</text>
</comment>
<protein>
    <recommendedName>
        <fullName evidence="7 9">Uroporphyrinogen-III synthase</fullName>
        <ecNumber evidence="3 9">4.2.1.75</ecNumber>
    </recommendedName>
</protein>
<proteinExistence type="inferred from homology"/>
<keyword evidence="4 9" id="KW-0456">Lyase</keyword>
<evidence type="ECO:0000256" key="1">
    <source>
        <dbReference type="ARBA" id="ARBA00004772"/>
    </source>
</evidence>
<dbReference type="EC" id="4.2.1.75" evidence="3 9"/>
<comment type="catalytic activity">
    <reaction evidence="8 9">
        <text>hydroxymethylbilane = uroporphyrinogen III + H2O</text>
        <dbReference type="Rhea" id="RHEA:18965"/>
        <dbReference type="ChEBI" id="CHEBI:15377"/>
        <dbReference type="ChEBI" id="CHEBI:57308"/>
        <dbReference type="ChEBI" id="CHEBI:57845"/>
        <dbReference type="EC" id="4.2.1.75"/>
    </reaction>
</comment>
<dbReference type="GO" id="GO:0004852">
    <property type="term" value="F:uroporphyrinogen-III synthase activity"/>
    <property type="evidence" value="ECO:0007669"/>
    <property type="project" value="UniProtKB-UniRule"/>
</dbReference>
<dbReference type="PANTHER" id="PTHR38042:SF1">
    <property type="entry name" value="UROPORPHYRINOGEN-III SYNTHASE, CHLOROPLASTIC"/>
    <property type="match status" value="1"/>
</dbReference>
<feature type="domain" description="Tetrapyrrole biosynthesis uroporphyrinogen III synthase" evidence="10">
    <location>
        <begin position="14"/>
        <end position="231"/>
    </location>
</feature>
<evidence type="ECO:0000256" key="4">
    <source>
        <dbReference type="ARBA" id="ARBA00023239"/>
    </source>
</evidence>
<dbReference type="Gene3D" id="3.40.50.10090">
    <property type="match status" value="2"/>
</dbReference>
<reference evidence="11 12" key="1">
    <citation type="submission" date="2016-10" db="EMBL/GenBank/DDBJ databases">
        <authorList>
            <person name="de Groot N.N."/>
        </authorList>
    </citation>
    <scope>NUCLEOTIDE SEQUENCE [LARGE SCALE GENOMIC DNA]</scope>
    <source>
        <strain evidence="11 12">DSM 2698</strain>
    </source>
</reference>
<name>A0A1G5NQ86_AFIMA</name>
<gene>
    <name evidence="11" type="ORF">SAMN03080610_02361</name>
</gene>
<dbReference type="SUPFAM" id="SSF69618">
    <property type="entry name" value="HemD-like"/>
    <property type="match status" value="1"/>
</dbReference>
<evidence type="ECO:0000256" key="2">
    <source>
        <dbReference type="ARBA" id="ARBA00008133"/>
    </source>
</evidence>
<dbReference type="EMBL" id="FMVW01000005">
    <property type="protein sequence ID" value="SCZ38929.1"/>
    <property type="molecule type" value="Genomic_DNA"/>
</dbReference>
<dbReference type="OrthoDB" id="7163809at2"/>
<dbReference type="GO" id="GO:0006780">
    <property type="term" value="P:uroporphyrinogen III biosynthetic process"/>
    <property type="evidence" value="ECO:0007669"/>
    <property type="project" value="UniProtKB-UniRule"/>
</dbReference>
<sequence length="244" mass="25664">MRLVVTRPEPDGSRTAHTLIALGHEVVRSPALAVVPLQAPLPEDEFQAVLVTSANAVRALAAHAELARLQHLPLLAVGDRTAAEGHHLGFPDVRSAGGDVNALAVLARETLKPEDGPVLYLAANSRAGALEDKLAAAGFDVVLREIYRSEPVTELKSRARDMLASGEEAGILIYSQQSAATFARTLEAAGLTPLGANIVCFCLSDQAAAPLRPIARGPVIVSDRPDQASLFDMIAHYQGSSCDG</sequence>
<evidence type="ECO:0000313" key="11">
    <source>
        <dbReference type="EMBL" id="SCZ38929.1"/>
    </source>
</evidence>
<dbReference type="PANTHER" id="PTHR38042">
    <property type="entry name" value="UROPORPHYRINOGEN-III SYNTHASE, CHLOROPLASTIC"/>
    <property type="match status" value="1"/>
</dbReference>
<evidence type="ECO:0000256" key="5">
    <source>
        <dbReference type="ARBA" id="ARBA00023244"/>
    </source>
</evidence>
<dbReference type="InterPro" id="IPR036108">
    <property type="entry name" value="4pyrrol_syn_uPrphyn_synt_sf"/>
</dbReference>
<dbReference type="InterPro" id="IPR003754">
    <property type="entry name" value="4pyrrol_synth_uPrphyn_synth"/>
</dbReference>
<evidence type="ECO:0000256" key="7">
    <source>
        <dbReference type="ARBA" id="ARBA00040167"/>
    </source>
</evidence>
<evidence type="ECO:0000256" key="6">
    <source>
        <dbReference type="ARBA" id="ARBA00037589"/>
    </source>
</evidence>
<accession>A0A1G5NQ86</accession>
<dbReference type="InterPro" id="IPR039793">
    <property type="entry name" value="UROS/Hem4"/>
</dbReference>
<dbReference type="GO" id="GO:0006782">
    <property type="term" value="P:protoporphyrinogen IX biosynthetic process"/>
    <property type="evidence" value="ECO:0007669"/>
    <property type="project" value="UniProtKB-UniRule"/>
</dbReference>
<dbReference type="Proteomes" id="UP000199347">
    <property type="component" value="Unassembled WGS sequence"/>
</dbReference>
<keyword evidence="12" id="KW-1185">Reference proteome</keyword>
<keyword evidence="5 9" id="KW-0627">Porphyrin biosynthesis</keyword>
<comment type="similarity">
    <text evidence="2 9">Belongs to the uroporphyrinogen-III synthase family.</text>
</comment>
<dbReference type="AlphaFoldDB" id="A0A1G5NQ86"/>
<evidence type="ECO:0000313" key="12">
    <source>
        <dbReference type="Proteomes" id="UP000199347"/>
    </source>
</evidence>
<dbReference type="STRING" id="1120955.SAMN03080610_02361"/>
<evidence type="ECO:0000256" key="3">
    <source>
        <dbReference type="ARBA" id="ARBA00013109"/>
    </source>
</evidence>
<organism evidence="11 12">
    <name type="scientific">Afifella marina DSM 2698</name>
    <dbReference type="NCBI Taxonomy" id="1120955"/>
    <lineage>
        <taxon>Bacteria</taxon>
        <taxon>Pseudomonadati</taxon>
        <taxon>Pseudomonadota</taxon>
        <taxon>Alphaproteobacteria</taxon>
        <taxon>Hyphomicrobiales</taxon>
        <taxon>Afifellaceae</taxon>
        <taxon>Afifella</taxon>
    </lineage>
</organism>
<dbReference type="CDD" id="cd06578">
    <property type="entry name" value="HemD"/>
    <property type="match status" value="1"/>
</dbReference>